<gene>
    <name evidence="3" type="ORF">Voc01_020030</name>
</gene>
<feature type="domain" description="Non-reducing end beta-L-arabinofuranosidase-like GH127 C-terminal" evidence="2">
    <location>
        <begin position="111"/>
        <end position="219"/>
    </location>
</feature>
<sequence length="224" mass="24128">MGRLLAALETYLVTETAARTQLHQYADLDVTAGGLGLRVRTYYPDDGAVAVTVTDTVPAERELSLRVPARAAGATLTENGATRPVSPGLVRVARRFTPGEVLTLDLPVRPRWTVPDPRIDAVRGCVAVEAGPLVMCAESIDLETGPDPASTDLDALAVDTSVAPEDGAVKGWLVPPDDRPWPYGEQVTVDGPRSPRVVPLIPYHRWARRGPTTMRVWLPTTPPL</sequence>
<evidence type="ECO:0000313" key="4">
    <source>
        <dbReference type="Proteomes" id="UP000635606"/>
    </source>
</evidence>
<dbReference type="PANTHER" id="PTHR43465">
    <property type="entry name" value="DUF1680 DOMAIN PROTEIN (AFU_ORTHOLOGUE AFUA_1G08910)"/>
    <property type="match status" value="1"/>
</dbReference>
<evidence type="ECO:0000313" key="3">
    <source>
        <dbReference type="EMBL" id="GIJ67086.1"/>
    </source>
</evidence>
<dbReference type="InterPro" id="IPR049049">
    <property type="entry name" value="Beta-AFase-like_GH127_C"/>
</dbReference>
<evidence type="ECO:0000259" key="1">
    <source>
        <dbReference type="Pfam" id="PF20736"/>
    </source>
</evidence>
<dbReference type="Proteomes" id="UP000635606">
    <property type="component" value="Unassembled WGS sequence"/>
</dbReference>
<proteinExistence type="predicted"/>
<feature type="domain" description="Non-reducing end beta-L-arabinofuranosidase-like GH127 middle" evidence="1">
    <location>
        <begin position="22"/>
        <end position="107"/>
    </location>
</feature>
<accession>A0A8J3ZTA7</accession>
<protein>
    <submittedName>
        <fullName evidence="3">Uncharacterized protein</fullName>
    </submittedName>
</protein>
<dbReference type="InterPro" id="IPR049046">
    <property type="entry name" value="Beta-AFase-like_GH127_middle"/>
</dbReference>
<dbReference type="Pfam" id="PF20737">
    <property type="entry name" value="Glyco_hydro127C"/>
    <property type="match status" value="1"/>
</dbReference>
<dbReference type="PANTHER" id="PTHR43465:SF2">
    <property type="entry name" value="DUF1680 DOMAIN PROTEIN (AFU_ORTHOLOGUE AFUA_1G08910)"/>
    <property type="match status" value="1"/>
</dbReference>
<name>A0A8J3ZTA7_9ACTN</name>
<dbReference type="EMBL" id="BOPH01000022">
    <property type="protein sequence ID" value="GIJ67086.1"/>
    <property type="molecule type" value="Genomic_DNA"/>
</dbReference>
<dbReference type="RefSeq" id="WP_275423704.1">
    <property type="nucleotide sequence ID" value="NZ_BOPH01000022.1"/>
</dbReference>
<comment type="caution">
    <text evidence="3">The sequence shown here is derived from an EMBL/GenBank/DDBJ whole genome shotgun (WGS) entry which is preliminary data.</text>
</comment>
<reference evidence="3" key="1">
    <citation type="submission" date="2021-01" db="EMBL/GenBank/DDBJ databases">
        <title>Whole genome shotgun sequence of Virgisporangium ochraceum NBRC 16418.</title>
        <authorList>
            <person name="Komaki H."/>
            <person name="Tamura T."/>
        </authorList>
    </citation>
    <scope>NUCLEOTIDE SEQUENCE</scope>
    <source>
        <strain evidence="3">NBRC 16418</strain>
    </source>
</reference>
<dbReference type="AlphaFoldDB" id="A0A8J3ZTA7"/>
<keyword evidence="4" id="KW-1185">Reference proteome</keyword>
<organism evidence="3 4">
    <name type="scientific">Virgisporangium ochraceum</name>
    <dbReference type="NCBI Taxonomy" id="65505"/>
    <lineage>
        <taxon>Bacteria</taxon>
        <taxon>Bacillati</taxon>
        <taxon>Actinomycetota</taxon>
        <taxon>Actinomycetes</taxon>
        <taxon>Micromonosporales</taxon>
        <taxon>Micromonosporaceae</taxon>
        <taxon>Virgisporangium</taxon>
    </lineage>
</organism>
<evidence type="ECO:0000259" key="2">
    <source>
        <dbReference type="Pfam" id="PF20737"/>
    </source>
</evidence>
<dbReference type="InterPro" id="IPR049174">
    <property type="entry name" value="Beta-AFase-like"/>
</dbReference>
<dbReference type="Pfam" id="PF20736">
    <property type="entry name" value="Glyco_hydro127M"/>
    <property type="match status" value="1"/>
</dbReference>